<proteinExistence type="predicted"/>
<dbReference type="Gene3D" id="3.40.50.300">
    <property type="entry name" value="P-loop containing nucleotide triphosphate hydrolases"/>
    <property type="match status" value="1"/>
</dbReference>
<feature type="domain" description="ATPase AAA-3" evidence="1">
    <location>
        <begin position="54"/>
        <end position="138"/>
    </location>
</feature>
<dbReference type="SUPFAM" id="SSF52540">
    <property type="entry name" value="P-loop containing nucleoside triphosphate hydrolases"/>
    <property type="match status" value="1"/>
</dbReference>
<protein>
    <recommendedName>
        <fullName evidence="1">ATPase AAA-3 domain-containing protein</fullName>
    </recommendedName>
</protein>
<sequence length="138" mass="15393">MEDKPGQMAEGDLEAIQRLKTAYDSLREEMHRNIVGQERVLDELFTAIFSRGRALLEGVPGLAKTLMIRSLAQTLSLSFNRIQFPPDLMPSDITGTEVIDTDKTSSTRAFRFIQGPIFANVILADEINRTPPKTQSAL</sequence>
<dbReference type="PANTHER" id="PTHR42759">
    <property type="entry name" value="MOXR FAMILY PROTEIN"/>
    <property type="match status" value="1"/>
</dbReference>
<reference evidence="2" key="1">
    <citation type="submission" date="2018-05" db="EMBL/GenBank/DDBJ databases">
        <authorList>
            <person name="Lanie J.A."/>
            <person name="Ng W.-L."/>
            <person name="Kazmierczak K.M."/>
            <person name="Andrzejewski T.M."/>
            <person name="Davidsen T.M."/>
            <person name="Wayne K.J."/>
            <person name="Tettelin H."/>
            <person name="Glass J.I."/>
            <person name="Rusch D."/>
            <person name="Podicherti R."/>
            <person name="Tsui H.-C.T."/>
            <person name="Winkler M.E."/>
        </authorList>
    </citation>
    <scope>NUCLEOTIDE SEQUENCE</scope>
</reference>
<dbReference type="PANTHER" id="PTHR42759:SF1">
    <property type="entry name" value="MAGNESIUM-CHELATASE SUBUNIT CHLD"/>
    <property type="match status" value="1"/>
</dbReference>
<gene>
    <name evidence="2" type="ORF">METZ01_LOCUS308193</name>
</gene>
<dbReference type="InterPro" id="IPR011703">
    <property type="entry name" value="ATPase_AAA-3"/>
</dbReference>
<accession>A0A382N2E9</accession>
<dbReference type="GO" id="GO:0016887">
    <property type="term" value="F:ATP hydrolysis activity"/>
    <property type="evidence" value="ECO:0007669"/>
    <property type="project" value="InterPro"/>
</dbReference>
<evidence type="ECO:0000313" key="2">
    <source>
        <dbReference type="EMBL" id="SVC55339.1"/>
    </source>
</evidence>
<dbReference type="EMBL" id="UINC01097543">
    <property type="protein sequence ID" value="SVC55339.1"/>
    <property type="molecule type" value="Genomic_DNA"/>
</dbReference>
<evidence type="ECO:0000259" key="1">
    <source>
        <dbReference type="Pfam" id="PF07726"/>
    </source>
</evidence>
<dbReference type="InterPro" id="IPR050764">
    <property type="entry name" value="CbbQ/NirQ/NorQ/GpvN"/>
</dbReference>
<dbReference type="AlphaFoldDB" id="A0A382N2E9"/>
<dbReference type="GO" id="GO:0005524">
    <property type="term" value="F:ATP binding"/>
    <property type="evidence" value="ECO:0007669"/>
    <property type="project" value="InterPro"/>
</dbReference>
<dbReference type="InterPro" id="IPR027417">
    <property type="entry name" value="P-loop_NTPase"/>
</dbReference>
<feature type="non-terminal residue" evidence="2">
    <location>
        <position position="138"/>
    </location>
</feature>
<name>A0A382N2E9_9ZZZZ</name>
<dbReference type="Pfam" id="PF07726">
    <property type="entry name" value="AAA_3"/>
    <property type="match status" value="1"/>
</dbReference>
<organism evidence="2">
    <name type="scientific">marine metagenome</name>
    <dbReference type="NCBI Taxonomy" id="408172"/>
    <lineage>
        <taxon>unclassified sequences</taxon>
        <taxon>metagenomes</taxon>
        <taxon>ecological metagenomes</taxon>
    </lineage>
</organism>